<dbReference type="InterPro" id="IPR003598">
    <property type="entry name" value="Ig_sub2"/>
</dbReference>
<feature type="signal peptide" evidence="9">
    <location>
        <begin position="1"/>
        <end position="15"/>
    </location>
</feature>
<evidence type="ECO:0000256" key="4">
    <source>
        <dbReference type="ARBA" id="ARBA00022889"/>
    </source>
</evidence>
<reference evidence="12" key="1">
    <citation type="submission" date="2025-08" db="UniProtKB">
        <authorList>
            <consortium name="RefSeq"/>
        </authorList>
    </citation>
    <scope>IDENTIFICATION</scope>
</reference>
<proteinExistence type="inferred from homology"/>
<keyword evidence="6 8" id="KW-0472">Membrane</keyword>
<evidence type="ECO:0000256" key="6">
    <source>
        <dbReference type="ARBA" id="ARBA00023136"/>
    </source>
</evidence>
<organism evidence="11 12">
    <name type="scientific">Echinops telfairi</name>
    <name type="common">Lesser hedgehog tenrec</name>
    <dbReference type="NCBI Taxonomy" id="9371"/>
    <lineage>
        <taxon>Eukaryota</taxon>
        <taxon>Metazoa</taxon>
        <taxon>Chordata</taxon>
        <taxon>Craniata</taxon>
        <taxon>Vertebrata</taxon>
        <taxon>Euteleostomi</taxon>
        <taxon>Mammalia</taxon>
        <taxon>Eutheria</taxon>
        <taxon>Afrotheria</taxon>
        <taxon>Tenrecidae</taxon>
        <taxon>Tenrecinae</taxon>
        <taxon>Echinops</taxon>
    </lineage>
</organism>
<dbReference type="Pfam" id="PF07686">
    <property type="entry name" value="V-set"/>
    <property type="match status" value="1"/>
</dbReference>
<feature type="domain" description="Ig-like" evidence="10">
    <location>
        <begin position="234"/>
        <end position="331"/>
    </location>
</feature>
<evidence type="ECO:0000256" key="7">
    <source>
        <dbReference type="ARBA" id="ARBA00038361"/>
    </source>
</evidence>
<evidence type="ECO:0000256" key="5">
    <source>
        <dbReference type="ARBA" id="ARBA00022989"/>
    </source>
</evidence>
<sequence>MLWLLLPLLWTGSLAQDDQYQLEMQRSVTVQEGLCTFLPCTITYPHGMWTDSDPTYGSWFRDGADVNQDAPVATNHPGQKVQEETQGRFYLLGDPRNHTCSLDIRDTRMADNGSYFFQVARGSMKWNYTLYPLSVHVKPLTQKPNIQILRSLVSGRLGTVTCPIPWACDRGRAPIFSWMGPSIVPGDSMIPNSSVLTFTPRPQDHGTNLTCQVTFPGAGVTTNRTILLKVSYSPQNVTIAVFQGNDTESNTVRNGSSVNVQVGQYLRLVCVVDSNPPSTVTWARGSLTLKPSMPSEPEVMELLQVKAEDGGEFTCRAQYSLDSLHVSLKLSVQSSSSCCPCAPGRPKESRALILTLTRGCLMGAGFVFTYGLFWIYYTW</sequence>
<keyword evidence="3" id="KW-0430">Lectin</keyword>
<evidence type="ECO:0000256" key="2">
    <source>
        <dbReference type="ARBA" id="ARBA00022692"/>
    </source>
</evidence>
<gene>
    <name evidence="12" type="primary">LOC101641859</name>
</gene>
<dbReference type="InterPro" id="IPR003599">
    <property type="entry name" value="Ig_sub"/>
</dbReference>
<evidence type="ECO:0000313" key="12">
    <source>
        <dbReference type="RefSeq" id="XP_012862150.2"/>
    </source>
</evidence>
<dbReference type="GeneID" id="101641859"/>
<dbReference type="SUPFAM" id="SSF48726">
    <property type="entry name" value="Immunoglobulin"/>
    <property type="match status" value="3"/>
</dbReference>
<dbReference type="PANTHER" id="PTHR12035">
    <property type="entry name" value="SIALIC ACID BINDING IMMUNOGLOBULIN-LIKE LECTIN"/>
    <property type="match status" value="1"/>
</dbReference>
<comment type="subcellular location">
    <subcellularLocation>
        <location evidence="1">Membrane</location>
        <topology evidence="1">Single-pass type I membrane protein</topology>
    </subcellularLocation>
</comment>
<dbReference type="InterPro" id="IPR013106">
    <property type="entry name" value="Ig_V-set"/>
</dbReference>
<evidence type="ECO:0000256" key="8">
    <source>
        <dbReference type="SAM" id="Phobius"/>
    </source>
</evidence>
<dbReference type="Pfam" id="PF13895">
    <property type="entry name" value="Ig_2"/>
    <property type="match status" value="1"/>
</dbReference>
<dbReference type="PROSITE" id="PS50835">
    <property type="entry name" value="IG_LIKE"/>
    <property type="match status" value="2"/>
</dbReference>
<evidence type="ECO:0000256" key="3">
    <source>
        <dbReference type="ARBA" id="ARBA00022734"/>
    </source>
</evidence>
<keyword evidence="11" id="KW-1185">Reference proteome</keyword>
<feature type="transmembrane region" description="Helical" evidence="8">
    <location>
        <begin position="351"/>
        <end position="377"/>
    </location>
</feature>
<dbReference type="InterPro" id="IPR013783">
    <property type="entry name" value="Ig-like_fold"/>
</dbReference>
<dbReference type="PANTHER" id="PTHR12035:SF125">
    <property type="entry name" value="SIALIC ACID-BINDING IG-LIKE LECTIN 5"/>
    <property type="match status" value="1"/>
</dbReference>
<keyword evidence="4" id="KW-0130">Cell adhesion</keyword>
<dbReference type="Proteomes" id="UP000694863">
    <property type="component" value="Unplaced"/>
</dbReference>
<evidence type="ECO:0000313" key="11">
    <source>
        <dbReference type="Proteomes" id="UP000694863"/>
    </source>
</evidence>
<evidence type="ECO:0000256" key="9">
    <source>
        <dbReference type="SAM" id="SignalP"/>
    </source>
</evidence>
<feature type="domain" description="Ig-like" evidence="10">
    <location>
        <begin position="144"/>
        <end position="227"/>
    </location>
</feature>
<protein>
    <submittedName>
        <fullName evidence="12">Sialic acid-binding Ig-like lectin 13</fullName>
    </submittedName>
</protein>
<dbReference type="InterPro" id="IPR036179">
    <property type="entry name" value="Ig-like_dom_sf"/>
</dbReference>
<keyword evidence="9" id="KW-0732">Signal</keyword>
<keyword evidence="5 8" id="KW-1133">Transmembrane helix</keyword>
<accession>A0ABM0ZSE3</accession>
<keyword evidence="2 8" id="KW-0812">Transmembrane</keyword>
<dbReference type="SMART" id="SM00409">
    <property type="entry name" value="IG"/>
    <property type="match status" value="3"/>
</dbReference>
<feature type="chain" id="PRO_5046377241" evidence="9">
    <location>
        <begin position="16"/>
        <end position="379"/>
    </location>
</feature>
<dbReference type="InterPro" id="IPR051036">
    <property type="entry name" value="SIGLEC"/>
</dbReference>
<evidence type="ECO:0000256" key="1">
    <source>
        <dbReference type="ARBA" id="ARBA00004479"/>
    </source>
</evidence>
<dbReference type="Gene3D" id="2.60.40.10">
    <property type="entry name" value="Immunoglobulins"/>
    <property type="match status" value="3"/>
</dbReference>
<comment type="similarity">
    <text evidence="7">Belongs to the immunoglobulin superfamily. SIGLEC (sialic acid binding Ig-like lectin) family.</text>
</comment>
<dbReference type="InterPro" id="IPR007110">
    <property type="entry name" value="Ig-like_dom"/>
</dbReference>
<dbReference type="RefSeq" id="XP_012862150.2">
    <property type="nucleotide sequence ID" value="XM_013006696.2"/>
</dbReference>
<dbReference type="SMART" id="SM00408">
    <property type="entry name" value="IGc2"/>
    <property type="match status" value="1"/>
</dbReference>
<name>A0ABM0ZSE3_ECHTE</name>
<evidence type="ECO:0000259" key="10">
    <source>
        <dbReference type="PROSITE" id="PS50835"/>
    </source>
</evidence>